<keyword evidence="2" id="KW-1185">Reference proteome</keyword>
<gene>
    <name evidence="1" type="ORF">IC617_08725</name>
</gene>
<dbReference type="Proteomes" id="UP000638014">
    <property type="component" value="Unassembled WGS sequence"/>
</dbReference>
<sequence length="271" mass="30120">MTHLEPHLLLPSGQSLASVRAKAERLVELNHANAEYLEHGLCLSHGLEGVSNFGAGFDQMVLHTFGCSSSSFGLLKVNGNVAGYWLDSMQRRCACEYDSALAPIAESSVIADLVEILKLRHQKRKQQERCLQGLKTMLRLINIDGVKTKPEGLHLDDVVSPRQLCFDLRKLLAGPTDRSDFTMRYALASWINPLNTSRILMLNALTTAANDGSLNDTDWQNEDDRYFVAQKAEYNASFGAIRRNLNSERFNIICAITCCPAAYGPREYVGV</sequence>
<accession>A0A8J6QH71</accession>
<proteinExistence type="predicted"/>
<dbReference type="RefSeq" id="WP_191144616.1">
    <property type="nucleotide sequence ID" value="NZ_JACXAF010000009.1"/>
</dbReference>
<reference evidence="1" key="1">
    <citation type="submission" date="2020-09" db="EMBL/GenBank/DDBJ databases">
        <title>A novel bacterium of genus Neiella, isolated from South China Sea.</title>
        <authorList>
            <person name="Huang H."/>
            <person name="Mo K."/>
            <person name="Hu Y."/>
        </authorList>
    </citation>
    <scope>NUCLEOTIDE SEQUENCE</scope>
    <source>
        <strain evidence="1">HB171785</strain>
    </source>
</reference>
<dbReference type="EMBL" id="JACXAF010000009">
    <property type="protein sequence ID" value="MBD1389510.1"/>
    <property type="molecule type" value="Genomic_DNA"/>
</dbReference>
<organism evidence="1 2">
    <name type="scientific">Neiella litorisoli</name>
    <dbReference type="NCBI Taxonomy" id="2771431"/>
    <lineage>
        <taxon>Bacteria</taxon>
        <taxon>Pseudomonadati</taxon>
        <taxon>Pseudomonadota</taxon>
        <taxon>Gammaproteobacteria</taxon>
        <taxon>Alteromonadales</taxon>
        <taxon>Echinimonadaceae</taxon>
        <taxon>Neiella</taxon>
    </lineage>
</organism>
<protein>
    <submittedName>
        <fullName evidence="1">Uncharacterized protein</fullName>
    </submittedName>
</protein>
<evidence type="ECO:0000313" key="2">
    <source>
        <dbReference type="Proteomes" id="UP000638014"/>
    </source>
</evidence>
<dbReference type="AlphaFoldDB" id="A0A8J6QH71"/>
<evidence type="ECO:0000313" key="1">
    <source>
        <dbReference type="EMBL" id="MBD1389510.1"/>
    </source>
</evidence>
<comment type="caution">
    <text evidence="1">The sequence shown here is derived from an EMBL/GenBank/DDBJ whole genome shotgun (WGS) entry which is preliminary data.</text>
</comment>
<name>A0A8J6QH71_9GAMM</name>